<protein>
    <recommendedName>
        <fullName evidence="9">Protein-export membrane protein SecF</fullName>
    </recommendedName>
</protein>
<dbReference type="PRINTS" id="PR01755">
    <property type="entry name" value="SECFTRNLCASE"/>
</dbReference>
<dbReference type="HAMAP" id="MF_01464_B">
    <property type="entry name" value="SecF_B"/>
    <property type="match status" value="1"/>
</dbReference>
<evidence type="ECO:0000256" key="7">
    <source>
        <dbReference type="ARBA" id="ARBA00023010"/>
    </source>
</evidence>
<evidence type="ECO:0000313" key="12">
    <source>
        <dbReference type="Proteomes" id="UP000002506"/>
    </source>
</evidence>
<dbReference type="KEGG" id="dev:DhcVS_274"/>
<evidence type="ECO:0000256" key="4">
    <source>
        <dbReference type="ARBA" id="ARBA00022692"/>
    </source>
</evidence>
<dbReference type="GO" id="GO:0043952">
    <property type="term" value="P:protein transport by the Sec complex"/>
    <property type="evidence" value="ECO:0007669"/>
    <property type="project" value="UniProtKB-UniRule"/>
</dbReference>
<keyword evidence="4 9" id="KW-0812">Transmembrane</keyword>
<keyword evidence="2 9" id="KW-0813">Transport</keyword>
<evidence type="ECO:0000256" key="3">
    <source>
        <dbReference type="ARBA" id="ARBA00022475"/>
    </source>
</evidence>
<keyword evidence="3 9" id="KW-1003">Cell membrane</keyword>
<keyword evidence="6 9" id="KW-1133">Transmembrane helix</keyword>
<dbReference type="InterPro" id="IPR022813">
    <property type="entry name" value="SecD/SecF_arch_bac"/>
</dbReference>
<dbReference type="InterPro" id="IPR048634">
    <property type="entry name" value="SecD_SecF_C"/>
</dbReference>
<evidence type="ECO:0000256" key="9">
    <source>
        <dbReference type="HAMAP-Rule" id="MF_01464"/>
    </source>
</evidence>
<dbReference type="SUPFAM" id="SSF82866">
    <property type="entry name" value="Multidrug efflux transporter AcrB transmembrane domain"/>
    <property type="match status" value="1"/>
</dbReference>
<evidence type="ECO:0000259" key="10">
    <source>
        <dbReference type="Pfam" id="PF02355"/>
    </source>
</evidence>
<dbReference type="PANTHER" id="PTHR30081:SF8">
    <property type="entry name" value="PROTEIN TRANSLOCASE SUBUNIT SECF"/>
    <property type="match status" value="1"/>
</dbReference>
<feature type="transmembrane region" description="Helical" evidence="9">
    <location>
        <begin position="263"/>
        <end position="286"/>
    </location>
</feature>
<dbReference type="Proteomes" id="UP000002506">
    <property type="component" value="Chromosome"/>
</dbReference>
<comment type="similarity">
    <text evidence="9">Belongs to the SecD/SecF family. SecF subfamily.</text>
</comment>
<evidence type="ECO:0000256" key="2">
    <source>
        <dbReference type="ARBA" id="ARBA00022448"/>
    </source>
</evidence>
<dbReference type="Pfam" id="PF02355">
    <property type="entry name" value="SecD_SecF_C"/>
    <property type="match status" value="1"/>
</dbReference>
<keyword evidence="5 9" id="KW-0653">Protein transport</keyword>
<evidence type="ECO:0000313" key="11">
    <source>
        <dbReference type="EMBL" id="ACZ61435.1"/>
    </source>
</evidence>
<dbReference type="GO" id="GO:0006605">
    <property type="term" value="P:protein targeting"/>
    <property type="evidence" value="ECO:0007669"/>
    <property type="project" value="UniProtKB-UniRule"/>
</dbReference>
<dbReference type="InterPro" id="IPR022645">
    <property type="entry name" value="SecD/SecF_bac"/>
</dbReference>
<keyword evidence="8 9" id="KW-0472">Membrane</keyword>
<dbReference type="GO" id="GO:0015450">
    <property type="term" value="F:protein-transporting ATPase activity"/>
    <property type="evidence" value="ECO:0007669"/>
    <property type="project" value="InterPro"/>
</dbReference>
<feature type="domain" description="Protein export membrane protein SecD/SecF C-terminal" evidence="10">
    <location>
        <begin position="94"/>
        <end position="288"/>
    </location>
</feature>
<dbReference type="GO" id="GO:0005886">
    <property type="term" value="C:plasma membrane"/>
    <property type="evidence" value="ECO:0007669"/>
    <property type="project" value="UniProtKB-SubCell"/>
</dbReference>
<comment type="function">
    <text evidence="9">Part of the Sec protein translocase complex. Interacts with the SecYEG preprotein conducting channel. SecDF uses the proton motive force (PMF) to complete protein translocation after the ATP-dependent function of SecA.</text>
</comment>
<dbReference type="eggNOG" id="COG0341">
    <property type="taxonomic scope" value="Bacteria"/>
</dbReference>
<evidence type="ECO:0000256" key="5">
    <source>
        <dbReference type="ARBA" id="ARBA00022927"/>
    </source>
</evidence>
<gene>
    <name evidence="9 11" type="primary">secF</name>
    <name evidence="11" type="ordered locus">DhcVS_274</name>
</gene>
<dbReference type="EMBL" id="CP001827">
    <property type="protein sequence ID" value="ACZ61435.1"/>
    <property type="molecule type" value="Genomic_DNA"/>
</dbReference>
<proteinExistence type="inferred from homology"/>
<dbReference type="AlphaFoldDB" id="D2BGI5"/>
<sequence length="302" mass="33232">MNKIIQHRPLFIFISALIILAGLASLLIFGLKPGIDFSSGSILTVKFDQTISIDELTQELRSLGHNEAIVQITGDGDYLIRTTELDVSQKVSLETSLEETFGNLTERGFENVDPLIAKQTTQMALIAVGAALVGILLYVTWAFRRMPKPFHYGTCAVIALFHDALVVLGIFALLAGIFGWEINLMFVIGIMAVIGYSINNTVVVFDRIRENQLKGIHPSFEVIVNQSIMETIVRSINSSFTVIITVVALMLFLGASIQNLSIVMLIGLIAGTYDSLFVAPSLLVTWENGDWGKLLKPFKKLN</sequence>
<dbReference type="GO" id="GO:0065002">
    <property type="term" value="P:intracellular protein transmembrane transport"/>
    <property type="evidence" value="ECO:0007669"/>
    <property type="project" value="UniProtKB-UniRule"/>
</dbReference>
<dbReference type="RefSeq" id="WP_012881611.1">
    <property type="nucleotide sequence ID" value="NC_013552.1"/>
</dbReference>
<feature type="transmembrane region" description="Helical" evidence="9">
    <location>
        <begin position="12"/>
        <end position="31"/>
    </location>
</feature>
<dbReference type="InterPro" id="IPR005665">
    <property type="entry name" value="SecF_bac"/>
</dbReference>
<feature type="transmembrane region" description="Helical" evidence="9">
    <location>
        <begin position="184"/>
        <end position="205"/>
    </location>
</feature>
<dbReference type="HOGENOM" id="CLU_050012_0_1_0"/>
<name>D2BGI5_DEHMV</name>
<dbReference type="Pfam" id="PF07549">
    <property type="entry name" value="Sec_GG"/>
    <property type="match status" value="1"/>
</dbReference>
<keyword evidence="7 9" id="KW-0811">Translocation</keyword>
<organism evidence="11 12">
    <name type="scientific">Dehalococcoides mccartyi (strain VS)</name>
    <dbReference type="NCBI Taxonomy" id="311424"/>
    <lineage>
        <taxon>Bacteria</taxon>
        <taxon>Bacillati</taxon>
        <taxon>Chloroflexota</taxon>
        <taxon>Dehalococcoidia</taxon>
        <taxon>Dehalococcoidales</taxon>
        <taxon>Dehalococcoidaceae</taxon>
        <taxon>Dehalococcoides</taxon>
    </lineage>
</organism>
<feature type="transmembrane region" description="Helical" evidence="9">
    <location>
        <begin position="236"/>
        <end position="257"/>
    </location>
</feature>
<comment type="subcellular location">
    <subcellularLocation>
        <location evidence="1 9">Cell membrane</location>
        <topology evidence="1 9">Multi-pass membrane protein</topology>
    </subcellularLocation>
</comment>
<dbReference type="OrthoDB" id="9805019at2"/>
<dbReference type="PANTHER" id="PTHR30081">
    <property type="entry name" value="PROTEIN-EXPORT MEMBRANE PROTEIN SEC"/>
    <property type="match status" value="1"/>
</dbReference>
<dbReference type="NCBIfam" id="TIGR00966">
    <property type="entry name" value="transloc_SecF"/>
    <property type="match status" value="1"/>
</dbReference>
<evidence type="ECO:0000256" key="8">
    <source>
        <dbReference type="ARBA" id="ARBA00023136"/>
    </source>
</evidence>
<dbReference type="Gene3D" id="1.20.1640.10">
    <property type="entry name" value="Multidrug efflux transporter AcrB transmembrane domain"/>
    <property type="match status" value="1"/>
</dbReference>
<feature type="transmembrane region" description="Helical" evidence="9">
    <location>
        <begin position="123"/>
        <end position="143"/>
    </location>
</feature>
<feature type="transmembrane region" description="Helical" evidence="9">
    <location>
        <begin position="155"/>
        <end position="178"/>
    </location>
</feature>
<evidence type="ECO:0000256" key="1">
    <source>
        <dbReference type="ARBA" id="ARBA00004651"/>
    </source>
</evidence>
<accession>D2BGI5</accession>
<evidence type="ECO:0000256" key="6">
    <source>
        <dbReference type="ARBA" id="ARBA00022989"/>
    </source>
</evidence>
<reference evidence="11 12" key="1">
    <citation type="journal article" date="2009" name="PLoS Genet.">
        <title>Localized plasticity in the streamlined genomes of vinyl chloride respiring Dehalococcoides.</title>
        <authorList>
            <person name="McMurdie P.J."/>
            <person name="Behrens S.F."/>
            <person name="Muller J.A."/>
            <person name="Goke J."/>
            <person name="Ritalahti K.M."/>
            <person name="Wagner R."/>
            <person name="Goltsman E."/>
            <person name="Lapidus A."/>
            <person name="Holmes S."/>
            <person name="Loffler F.E."/>
            <person name="Spormann A.M."/>
        </authorList>
    </citation>
    <scope>NUCLEOTIDE SEQUENCE [LARGE SCALE GENOMIC DNA]</scope>
    <source>
        <strain evidence="11 12">VS</strain>
    </source>
</reference>
<comment type="subunit">
    <text evidence="9">Forms a complex with SecD. Part of the essential Sec protein translocation apparatus which comprises SecA, SecYEG and auxiliary proteins SecDF. Other proteins may also be involved.</text>
</comment>
<dbReference type="InterPro" id="IPR022646">
    <property type="entry name" value="SecD/SecF_CS"/>
</dbReference>